<dbReference type="EMBL" id="CP048222">
    <property type="protein sequence ID" value="QHT67696.1"/>
    <property type="molecule type" value="Genomic_DNA"/>
</dbReference>
<dbReference type="SUPFAM" id="SSF50939">
    <property type="entry name" value="Sialidases"/>
    <property type="match status" value="1"/>
</dbReference>
<feature type="signal peptide" evidence="1">
    <location>
        <begin position="1"/>
        <end position="22"/>
    </location>
</feature>
<protein>
    <submittedName>
        <fullName evidence="3">Exo-alpha-sialidase</fullName>
    </submittedName>
</protein>
<dbReference type="InterPro" id="IPR011040">
    <property type="entry name" value="Sialidase"/>
</dbReference>
<accession>A0A6C0GI42</accession>
<evidence type="ECO:0000259" key="2">
    <source>
        <dbReference type="Pfam" id="PF13088"/>
    </source>
</evidence>
<name>A0A6C0GI42_9BACT</name>
<evidence type="ECO:0000313" key="4">
    <source>
        <dbReference type="Proteomes" id="UP000480178"/>
    </source>
</evidence>
<organism evidence="3 4">
    <name type="scientific">Rhodocytophaga rosea</name>
    <dbReference type="NCBI Taxonomy" id="2704465"/>
    <lineage>
        <taxon>Bacteria</taxon>
        <taxon>Pseudomonadati</taxon>
        <taxon>Bacteroidota</taxon>
        <taxon>Cytophagia</taxon>
        <taxon>Cytophagales</taxon>
        <taxon>Rhodocytophagaceae</taxon>
        <taxon>Rhodocytophaga</taxon>
    </lineage>
</organism>
<feature type="domain" description="Sialidase" evidence="2">
    <location>
        <begin position="85"/>
        <end position="278"/>
    </location>
</feature>
<keyword evidence="1" id="KW-0732">Signal</keyword>
<dbReference type="Pfam" id="PF13088">
    <property type="entry name" value="BNR_2"/>
    <property type="match status" value="1"/>
</dbReference>
<dbReference type="CDD" id="cd15482">
    <property type="entry name" value="Sialidase_non-viral"/>
    <property type="match status" value="1"/>
</dbReference>
<reference evidence="3 4" key="1">
    <citation type="submission" date="2020-01" db="EMBL/GenBank/DDBJ databases">
        <authorList>
            <person name="Kim M.K."/>
        </authorList>
    </citation>
    <scope>NUCLEOTIDE SEQUENCE [LARGE SCALE GENOMIC DNA]</scope>
    <source>
        <strain evidence="3 4">172606-1</strain>
    </source>
</reference>
<keyword evidence="4" id="KW-1185">Reference proteome</keyword>
<gene>
    <name evidence="3" type="ORF">GXP67_14185</name>
</gene>
<dbReference type="Proteomes" id="UP000480178">
    <property type="component" value="Chromosome"/>
</dbReference>
<sequence length="433" mass="48189">MQSIINNILSIILVLFLLNACGNTTQTQDQEKQTNTATAVIPEKPVLISEANKNASCPYLTKDHQGNIVLSWIQAQDSAGTYLITYAISTDGGLNFNRPQAIAQTKGVYPHDENLSKIIYKPNGDMLAMFAVSNPNPENNYAGLVRYTQSFDGGKTWTQARQLAGDTINSIDERYFDIALLPNGEIGAVWLDSRKDTNKEGSSLYFSVTQGRNGFEGEKVIDKQTCQCCRTDLYVDQKEALHVVYRAILNDSIRDMMHVVSADMGKNFSQPKRISADNWIIKGCPHTGPSMASNEMGLHFAWYTMGNGHGVFYANADQQGQSFSDRENISALASAKHPQMATLPDNRLAIVWDEREQTGEDNTFRIGFQLRSKEGKPIHRSFIHADTIVTTHPVLTVSDEERIVVAYTKKGEKLNQVYYQVVTGEMLTQISGL</sequence>
<dbReference type="Gene3D" id="2.120.10.10">
    <property type="match status" value="1"/>
</dbReference>
<proteinExistence type="predicted"/>
<dbReference type="KEGG" id="rhoz:GXP67_14185"/>
<feature type="chain" id="PRO_5025390601" evidence="1">
    <location>
        <begin position="23"/>
        <end position="433"/>
    </location>
</feature>
<evidence type="ECO:0000256" key="1">
    <source>
        <dbReference type="SAM" id="SignalP"/>
    </source>
</evidence>
<dbReference type="InterPro" id="IPR036278">
    <property type="entry name" value="Sialidase_sf"/>
</dbReference>
<dbReference type="RefSeq" id="WP_162443719.1">
    <property type="nucleotide sequence ID" value="NZ_CP048222.1"/>
</dbReference>
<dbReference type="AlphaFoldDB" id="A0A6C0GI42"/>
<evidence type="ECO:0000313" key="3">
    <source>
        <dbReference type="EMBL" id="QHT67696.1"/>
    </source>
</evidence>